<dbReference type="EMBL" id="JAACJM010000026">
    <property type="protein sequence ID" value="KAF5365641.1"/>
    <property type="molecule type" value="Genomic_DNA"/>
</dbReference>
<feature type="compositionally biased region" description="Polar residues" evidence="10">
    <location>
        <begin position="1497"/>
        <end position="1508"/>
    </location>
</feature>
<keyword evidence="5" id="KW-0235">DNA replication</keyword>
<feature type="compositionally biased region" description="Low complexity" evidence="10">
    <location>
        <begin position="1509"/>
        <end position="1523"/>
    </location>
</feature>
<feature type="domain" description="DNA primase large subunit C-terminal" evidence="11">
    <location>
        <begin position="2286"/>
        <end position="2464"/>
    </location>
</feature>
<feature type="compositionally biased region" description="Low complexity" evidence="10">
    <location>
        <begin position="1227"/>
        <end position="1239"/>
    </location>
</feature>
<feature type="compositionally biased region" description="Polar residues" evidence="10">
    <location>
        <begin position="159"/>
        <end position="177"/>
    </location>
</feature>
<feature type="compositionally biased region" description="Polar residues" evidence="10">
    <location>
        <begin position="1544"/>
        <end position="1558"/>
    </location>
</feature>
<dbReference type="Pfam" id="PF26466">
    <property type="entry name" value="DNA_primase_lrg_N"/>
    <property type="match status" value="1"/>
</dbReference>
<feature type="compositionally biased region" description="Polar residues" evidence="10">
    <location>
        <begin position="1330"/>
        <end position="1341"/>
    </location>
</feature>
<feature type="compositionally biased region" description="Low complexity" evidence="10">
    <location>
        <begin position="1727"/>
        <end position="1736"/>
    </location>
</feature>
<feature type="compositionally biased region" description="Pro residues" evidence="10">
    <location>
        <begin position="58"/>
        <end position="73"/>
    </location>
</feature>
<feature type="region of interest" description="Disordered" evidence="10">
    <location>
        <begin position="1087"/>
        <end position="1135"/>
    </location>
</feature>
<feature type="compositionally biased region" description="Polar residues" evidence="10">
    <location>
        <begin position="1280"/>
        <end position="1304"/>
    </location>
</feature>
<evidence type="ECO:0000256" key="1">
    <source>
        <dbReference type="ARBA" id="ARBA00001966"/>
    </source>
</evidence>
<feature type="compositionally biased region" description="Polar residues" evidence="10">
    <location>
        <begin position="917"/>
        <end position="940"/>
    </location>
</feature>
<feature type="compositionally biased region" description="Polar residues" evidence="10">
    <location>
        <begin position="1466"/>
        <end position="1484"/>
    </location>
</feature>
<accession>A0A8H5GIF1</accession>
<dbReference type="InterPro" id="IPR058560">
    <property type="entry name" value="DNA_primase_C"/>
</dbReference>
<keyword evidence="9" id="KW-0238">DNA-binding</keyword>
<dbReference type="GO" id="GO:0006269">
    <property type="term" value="P:DNA replication, synthesis of primer"/>
    <property type="evidence" value="ECO:0007669"/>
    <property type="project" value="UniProtKB-KW"/>
</dbReference>
<dbReference type="Proteomes" id="UP000559256">
    <property type="component" value="Unassembled WGS sequence"/>
</dbReference>
<evidence type="ECO:0000256" key="10">
    <source>
        <dbReference type="SAM" id="MobiDB-lite"/>
    </source>
</evidence>
<feature type="compositionally biased region" description="Polar residues" evidence="10">
    <location>
        <begin position="1126"/>
        <end position="1135"/>
    </location>
</feature>
<feature type="compositionally biased region" description="Polar residues" evidence="10">
    <location>
        <begin position="122"/>
        <end position="135"/>
    </location>
</feature>
<feature type="compositionally biased region" description="Low complexity" evidence="10">
    <location>
        <begin position="1485"/>
        <end position="1496"/>
    </location>
</feature>
<feature type="compositionally biased region" description="Polar residues" evidence="10">
    <location>
        <begin position="1240"/>
        <end position="1251"/>
    </location>
</feature>
<dbReference type="GO" id="GO:0046872">
    <property type="term" value="F:metal ion binding"/>
    <property type="evidence" value="ECO:0007669"/>
    <property type="project" value="UniProtKB-KW"/>
</dbReference>
<dbReference type="GO" id="GO:0003677">
    <property type="term" value="F:DNA binding"/>
    <property type="evidence" value="ECO:0007669"/>
    <property type="project" value="UniProtKB-KW"/>
</dbReference>
<feature type="compositionally biased region" description="Basic and acidic residues" evidence="10">
    <location>
        <begin position="29"/>
        <end position="53"/>
    </location>
</feature>
<feature type="compositionally biased region" description="Basic and acidic residues" evidence="10">
    <location>
        <begin position="179"/>
        <end position="361"/>
    </location>
</feature>
<feature type="compositionally biased region" description="Polar residues" evidence="10">
    <location>
        <begin position="1376"/>
        <end position="1400"/>
    </location>
</feature>
<keyword evidence="4" id="KW-0639">Primosome</keyword>
<keyword evidence="3" id="KW-0004">4Fe-4S</keyword>
<gene>
    <name evidence="12" type="ORF">D9758_003217</name>
</gene>
<feature type="compositionally biased region" description="Basic and acidic residues" evidence="10">
    <location>
        <begin position="1318"/>
        <end position="1329"/>
    </location>
</feature>
<dbReference type="GO" id="GO:0051539">
    <property type="term" value="F:4 iron, 4 sulfur cluster binding"/>
    <property type="evidence" value="ECO:0007669"/>
    <property type="project" value="UniProtKB-KW"/>
</dbReference>
<comment type="similarity">
    <text evidence="2">Belongs to the eukaryotic-type primase large subunit family.</text>
</comment>
<dbReference type="Pfam" id="PF04104">
    <property type="entry name" value="DNA_primase_lrg"/>
    <property type="match status" value="1"/>
</dbReference>
<evidence type="ECO:0000256" key="4">
    <source>
        <dbReference type="ARBA" id="ARBA00022515"/>
    </source>
</evidence>
<evidence type="ECO:0000256" key="9">
    <source>
        <dbReference type="ARBA" id="ARBA00023125"/>
    </source>
</evidence>
<feature type="compositionally biased region" description="Basic and acidic residues" evidence="10">
    <location>
        <begin position="593"/>
        <end position="608"/>
    </location>
</feature>
<feature type="region of interest" description="Disordered" evidence="10">
    <location>
        <begin position="861"/>
        <end position="948"/>
    </location>
</feature>
<feature type="region of interest" description="Disordered" evidence="10">
    <location>
        <begin position="965"/>
        <end position="1013"/>
    </location>
</feature>
<comment type="caution">
    <text evidence="12">The sequence shown here is derived from an EMBL/GenBank/DDBJ whole genome shotgun (WGS) entry which is preliminary data.</text>
</comment>
<feature type="compositionally biased region" description="Polar residues" evidence="10">
    <location>
        <begin position="1420"/>
        <end position="1435"/>
    </location>
</feature>
<feature type="region of interest" description="Disordered" evidence="10">
    <location>
        <begin position="1768"/>
        <end position="1838"/>
    </location>
</feature>
<keyword evidence="6" id="KW-0479">Metal-binding</keyword>
<feature type="compositionally biased region" description="Polar residues" evidence="10">
    <location>
        <begin position="878"/>
        <end position="891"/>
    </location>
</feature>
<feature type="compositionally biased region" description="Polar residues" evidence="10">
    <location>
        <begin position="1087"/>
        <end position="1098"/>
    </location>
</feature>
<dbReference type="InterPro" id="IPR007238">
    <property type="entry name" value="DNA_primase_lsu_euk/arc"/>
</dbReference>
<feature type="region of interest" description="Disordered" evidence="10">
    <location>
        <begin position="1183"/>
        <end position="1211"/>
    </location>
</feature>
<feature type="compositionally biased region" description="Polar residues" evidence="10">
    <location>
        <begin position="495"/>
        <end position="507"/>
    </location>
</feature>
<feature type="compositionally biased region" description="Low complexity" evidence="10">
    <location>
        <begin position="1676"/>
        <end position="1704"/>
    </location>
</feature>
<evidence type="ECO:0000256" key="3">
    <source>
        <dbReference type="ARBA" id="ARBA00022485"/>
    </source>
</evidence>
<keyword evidence="8" id="KW-0411">Iron-sulfur</keyword>
<evidence type="ECO:0000313" key="12">
    <source>
        <dbReference type="EMBL" id="KAF5365641.1"/>
    </source>
</evidence>
<proteinExistence type="inferred from homology"/>
<dbReference type="GO" id="GO:0006270">
    <property type="term" value="P:DNA replication initiation"/>
    <property type="evidence" value="ECO:0007669"/>
    <property type="project" value="TreeGrafter"/>
</dbReference>
<dbReference type="InterPro" id="IPR016558">
    <property type="entry name" value="DNA_primase_lsu_euk"/>
</dbReference>
<dbReference type="Gene3D" id="1.20.930.80">
    <property type="match status" value="1"/>
</dbReference>
<feature type="region of interest" description="Disordered" evidence="10">
    <location>
        <begin position="431"/>
        <end position="688"/>
    </location>
</feature>
<feature type="region of interest" description="Disordered" evidence="10">
    <location>
        <begin position="1223"/>
        <end position="1251"/>
    </location>
</feature>
<feature type="compositionally biased region" description="Polar residues" evidence="10">
    <location>
        <begin position="75"/>
        <end position="95"/>
    </location>
</feature>
<feature type="region of interest" description="Disordered" evidence="10">
    <location>
        <begin position="1453"/>
        <end position="1756"/>
    </location>
</feature>
<keyword evidence="13" id="KW-1185">Reference proteome</keyword>
<dbReference type="CDD" id="cd07322">
    <property type="entry name" value="PriL_PriS_Eukaryotic"/>
    <property type="match status" value="1"/>
</dbReference>
<feature type="compositionally biased region" description="Polar residues" evidence="10">
    <location>
        <begin position="969"/>
        <end position="990"/>
    </location>
</feature>
<evidence type="ECO:0000256" key="2">
    <source>
        <dbReference type="ARBA" id="ARBA00010564"/>
    </source>
</evidence>
<keyword evidence="7" id="KW-0408">Iron</keyword>
<feature type="compositionally biased region" description="Polar residues" evidence="10">
    <location>
        <begin position="1610"/>
        <end position="1626"/>
    </location>
</feature>
<organism evidence="12 13">
    <name type="scientific">Tetrapyrgos nigripes</name>
    <dbReference type="NCBI Taxonomy" id="182062"/>
    <lineage>
        <taxon>Eukaryota</taxon>
        <taxon>Fungi</taxon>
        <taxon>Dikarya</taxon>
        <taxon>Basidiomycota</taxon>
        <taxon>Agaricomycotina</taxon>
        <taxon>Agaricomycetes</taxon>
        <taxon>Agaricomycetidae</taxon>
        <taxon>Agaricales</taxon>
        <taxon>Marasmiineae</taxon>
        <taxon>Marasmiaceae</taxon>
        <taxon>Tetrapyrgos</taxon>
    </lineage>
</organism>
<feature type="compositionally biased region" description="Polar residues" evidence="10">
    <location>
        <begin position="1739"/>
        <end position="1753"/>
    </location>
</feature>
<evidence type="ECO:0000256" key="7">
    <source>
        <dbReference type="ARBA" id="ARBA00023004"/>
    </source>
</evidence>
<dbReference type="OrthoDB" id="421393at2759"/>
<dbReference type="GO" id="GO:0005658">
    <property type="term" value="C:alpha DNA polymerase:primase complex"/>
    <property type="evidence" value="ECO:0007669"/>
    <property type="project" value="TreeGrafter"/>
</dbReference>
<dbReference type="PANTHER" id="PTHR10537">
    <property type="entry name" value="DNA PRIMASE LARGE SUBUNIT"/>
    <property type="match status" value="1"/>
</dbReference>
<evidence type="ECO:0000313" key="13">
    <source>
        <dbReference type="Proteomes" id="UP000559256"/>
    </source>
</evidence>
<sequence length="2488" mass="275058">MKSFFSRKHDSQAGQTKSASKDFTAWATSEHRTGQSDRRDDSSRYQKYTDTHRSSSRPPRPTQPTPHPVPDPPYSFQTYPSSRNRSSHTRSASANTPASKPMTPAPPPSTRPNPVKLPSTDDPVQTRTSSAARPSTESKRQPAAAHTSSASRYMPGASANASSSHEVWYPQTSTSAPQRLREKEPEREGDKVKPKERDRDREKIREKDKGKDRERDRTWDKERGRERDIDKGRESDREREKERDRERERERGREKEKEKEREREREKRERERERARIRSERDAERADGLAKERLRQREMVLERERLKAQEFKGREKNTSRELDRGKEQDFRSKDRIRYSSDREGERSRRIDGDTRHNEVIRDYVPTQRSSGRDSSDEGDSSDASRHRHGRRNRAKEVIPPITSAYGINSSAPNHFIAPLSQEHALYLGAQSPQPLPVHLPLKFPEPKSHQEVVSSQNHAPPGATAAETKTTKRNQRESETILPQTRKPAEELKTTRNQSVNETQDTSVPAPAKELRAADGQNVHPVVTAPDVNYRSASRADFRRGETTSGKPPIVPALTAGVQDPSSSLLFAPSVRDKSTPGNISQNPVVPEPTHRSASRAEFRRGEPAKPPVVPQSVNLHPDSTSSVPLASTRDRKASGGHSQLPVMPTTIDPTFRSASRADFRRAEPSSATKAPLPQSASGIQEPSSLLFTAPTSRDRTVLGNVSQTSAVDPTYRSASRADFKRDETNLGTRSLAATQASNIPQSLVSTSAPISSGFHSHEESSKAVGSRQDHAFEAVASTSQKIPRDNATKERLNSIPSNHQGKKEAGYSPVGKAFSTLFVKLIEDIQVTATTAPSASKTPVGSSRANPVADLTPQQTFNAHLTPPTPVKRSPSTDHTGQPLTGSLRYNTDRTDRSPVAPHITETHAPRYEALNENNISSDSFTRSNSHPVQASLNPSPEYPQAYPSQRVASNKVPNLVAEYEARSSPNDSLQPTSNQNASNGTTKFPTREDRTTVNYSAGPPKQSSPQFNVSLASNERGRVISISASNEGSPGKSMVAETTPTSYNHGTRKLSEHVGSSPYMSAPIIVGRSLSTDSGTTSLRANVNGVYGTQSPAMPRYSPQSRRMDNNPPTEALLSASDRPGTTVTSNNPYPSVYSSLAQNSLHNQQNWSSHSPASHLGMAKPYGMSSASAQALPANIQQPVQGSSATSSAKPYVAPSTPSWTVPQQPELMNNLTNITKPHSGVSSASAQAQGAFHSTSAPQRTGQVNTGAVLPKAYPGTTSASAQAHLPSAFNQTTQSNADTSLTKPYTGTSSASAQAYSRDPVTSIPSSRHAGEPSSRERSNRTPSFSATSTTLLRHPKLAELLSDEPQRQTPLPAHTGVASLEDRQAASGTNLPQHYPGQSSLQPSLVSHSVSAVAKTPSGSMDNQAPGEISNLSTNPPNHFTSPASRYSPPKVTASMNAFRRQQYDSGQKEQPYPGVTNSVSRSHSDSQQPSFHVSSSLPASLPSNAGFQRSGSNSNTFESSLSQQELPLSQQSGPHIERSPSTRPADPYRQAETRQTSTAAPLSTNSRLPPERPPSTRPADPYRQGESQQTYTAAPWSINGRTPPERPASTRPADPYRQAESQQTHTAGSFANNSRIPPDRPPSTRPVDTYRQGESLNGRVRNGQARTRDSRQGPSTHKQRPSPPSSREQSSLPAYIQPSQSQSTTPSSSHSQSLQNHGTFAHHSREPSTETVLQTPSPSLAAPALKPNGSQTSIPTSTASQQESRKKGLFGIFKSKTAQSQAPQYETWEPPKPPPPTTPVSLDVPSRHRHAQPDMARKRLSSRAKIPPPINVPIPTLATASGGRKSPSKVFTPFRYLSVKRNRTVSAASVEAVNGTAPNTVVGSPTASMHSSQPPIQPPPLRDPRLATHEWQQHRFETEWRNGGGHHKVLRPGVVFDVPQEPSEDKQNLKYVKTRLRAGQSSRYYVYLLYLLYGVELTSIYWSTGLTRQLPNHHRAMYKGAQQKPKFSDEHSEVTHHVSLQYPNRLNFYDKPPLYDVTIEEFETCALNRLRILAEIESSAARNRSWEETKKVTLAQAAKYLPSTDNPSSDQNNLAVERRIMLERKRDHLSHFVLRLAFCRSAELRRRFIQAESTLFRVHYDDTKSAERRNFLNSRDFNWVPAENAEKEEYEEELSVLLNQGDPMKRIDPKNENFYKVSWTRVPDLVDKRKVFLKKGWAYVHGNELSSIIFQEFEVQLGKALELTARALPRLDEDNRLIPILDNLCQGFLAGVPTDWVSSTPGSTDGEITADMIDDLAKQHFPLCMKNMHQSLRKEHHLKHFERLNYGLFLKARLTYSFVDGHTMTHLLSQILGLSIDEAIAFWRKSFMGGKAQDKFDKEYKYNIRHSYGLEGRRANYPAKRYFTPENLQTALLSAYSAQGLKSSDLPEIMQIVKLNHFHVACTRVFEITHSRYAVKKGEGVGGGESVTHPNQYAARSMELDKAAQESVKSETGMVVD</sequence>
<evidence type="ECO:0000259" key="11">
    <source>
        <dbReference type="Pfam" id="PF04104"/>
    </source>
</evidence>
<feature type="region of interest" description="Disordered" evidence="10">
    <location>
        <begin position="1374"/>
        <end position="1441"/>
    </location>
</feature>
<feature type="compositionally biased region" description="Polar residues" evidence="10">
    <location>
        <begin position="679"/>
        <end position="688"/>
    </location>
</feature>
<name>A0A8H5GIF1_9AGAR</name>
<feature type="region of interest" description="Disordered" evidence="10">
    <location>
        <begin position="1280"/>
        <end position="1343"/>
    </location>
</feature>
<reference evidence="12 13" key="1">
    <citation type="journal article" date="2020" name="ISME J.">
        <title>Uncovering the hidden diversity of litter-decomposition mechanisms in mushroom-forming fungi.</title>
        <authorList>
            <person name="Floudas D."/>
            <person name="Bentzer J."/>
            <person name="Ahren D."/>
            <person name="Johansson T."/>
            <person name="Persson P."/>
            <person name="Tunlid A."/>
        </authorList>
    </citation>
    <scope>NUCLEOTIDE SEQUENCE [LARGE SCALE GENOMIC DNA]</scope>
    <source>
        <strain evidence="12 13">CBS 291.85</strain>
    </source>
</reference>
<dbReference type="PANTHER" id="PTHR10537:SF3">
    <property type="entry name" value="DNA PRIMASE LARGE SUBUNIT"/>
    <property type="match status" value="1"/>
</dbReference>
<feature type="compositionally biased region" description="Polar residues" evidence="10">
    <location>
        <begin position="616"/>
        <end position="630"/>
    </location>
</feature>
<evidence type="ECO:0000256" key="6">
    <source>
        <dbReference type="ARBA" id="ARBA00022723"/>
    </source>
</evidence>
<feature type="compositionally biased region" description="Polar residues" evidence="10">
    <location>
        <begin position="1183"/>
        <end position="1196"/>
    </location>
</feature>
<comment type="cofactor">
    <cofactor evidence="1">
        <name>[4Fe-4S] cluster</name>
        <dbReference type="ChEBI" id="CHEBI:49883"/>
    </cofactor>
</comment>
<feature type="region of interest" description="Disordered" evidence="10">
    <location>
        <begin position="1"/>
        <end position="413"/>
    </location>
</feature>
<evidence type="ECO:0000256" key="5">
    <source>
        <dbReference type="ARBA" id="ARBA00022705"/>
    </source>
</evidence>
<evidence type="ECO:0000256" key="8">
    <source>
        <dbReference type="ARBA" id="ARBA00023014"/>
    </source>
</evidence>
<protein>
    <recommendedName>
        <fullName evidence="11">DNA primase large subunit C-terminal domain-containing protein</fullName>
    </recommendedName>
</protein>